<evidence type="ECO:0000256" key="5">
    <source>
        <dbReference type="ARBA" id="ARBA00022737"/>
    </source>
</evidence>
<evidence type="ECO:0000256" key="2">
    <source>
        <dbReference type="ARBA" id="ARBA00022448"/>
    </source>
</evidence>
<dbReference type="Pfam" id="PF00168">
    <property type="entry name" value="C2"/>
    <property type="match status" value="2"/>
</dbReference>
<sequence>MSGQEDADRSRRNYHAPYTQRRPIPTISKYEKEKEARQAQALPVETDGIDREEQHGSRGDSAKQSWREYWRGENGGDQEPEEDISKRADARTDGDEERPDVGKGEDANEDGQAVEDTSEITPLAGDPKKARKDLKKNRNNRAEREVTDPITHLPVRIFDRTAGDLEQIEENPPPWGATLRTATGLSNKRKNSDQLRQETKESQSGLDSTNALFPPPSFEDLRSELVSINKLGVTVGLIGTAAIIVFALALERILTPTRLARWTNSDVEARWWIHKLGTWVLLCVLGGAAVLELVAGVRMWMANRIDDVWQEQVWEANLEAREREAKAHETESVAWLNSLFGSVWPLINPDLFTSLADTLEDVMQASLPRIVQMVSVEDIGQGSEALRILGIKWLPSGAAARSVGEDGKLQKKDEDKRKSDRSVPGQGEIDSKAKHDQEEGNSDSDSGNDNGDGTERAEVAEGMEAEEGDFINLEVAFAYRARAAKSFQDRTKDIHLYLAFYLPGGIKFPVWVDMKGVVGTCRLRLQLTPDPPFFSLCTITFLGQPKVDMSCIPIVKRGLNIMDLPLISNFVQSSVDAAMAEYVAPKSLTLDLKDMLAGDDFKKDTNARGIVVVDILHGYDFKMGDASIPLISEGGSDPYVSVGWAKFGKPMFSTRVLIKEMEPFWHERCYLLVTPEELNVDERLRVQLWDSDRFTADDDLGRIELDLKKIMRSDETNGQMHYRTDGFKALKAGEDMPGKLEWRVGYFSKTRLQKCQFQKQTFDREIKSHDDLEKKVDEVCRRKLREAMIKKGRHSRTQQELEQQKAQEKKTYEDAMVISAPPPDGYRSGIFSLVIHQITGLELETKNKSTADKNSAHEDEEEEGDTLPSAYCTVIINHRKVFKTRTKPKNAKPFYNAGTERFIGDWRNAEVHVTVRDARPDENDALLGIVHLPLAEVFKNRSQINGFYPLTGGVGYGRVRISMVWRSVQLQAKPEQIGWDYGTIEIAPTVSTSDVPGDLKDLKVKWHSNITNGKMYPNKQEQTWATRKGRPLYLPVHRRYATCLSLRIKRNGRFFGKDKTAAFAVLWLKDIADDEMKELTLPIYTGDYDRATACALDNPGEQIGSIKINIAFWSGLGAGHQRWASKDIDLRQVMEVLDTARDNYEAKKNAENLGITEADGDDTSDSDSSDDDDDDSTVDGDGGAHPVKGLSRHGTTKTASDGTHDDDDGESKKDNHMNLIDKAKEYKKNAKSKHRRQRGLMQYKPARNASWAKEKLGRVESRVESLFTRHTREPGIETEV</sequence>
<evidence type="ECO:0000256" key="7">
    <source>
        <dbReference type="ARBA" id="ARBA00022989"/>
    </source>
</evidence>
<dbReference type="Gene3D" id="2.60.40.150">
    <property type="entry name" value="C2 domain"/>
    <property type="match status" value="2"/>
</dbReference>
<evidence type="ECO:0000256" key="9">
    <source>
        <dbReference type="ARBA" id="ARBA00023121"/>
    </source>
</evidence>
<feature type="domain" description="SMP-LTD" evidence="14">
    <location>
        <begin position="329"/>
        <end position="593"/>
    </location>
</feature>
<keyword evidence="6" id="KW-0256">Endoplasmic reticulum</keyword>
<feature type="compositionally biased region" description="Basic and acidic residues" evidence="11">
    <location>
        <begin position="429"/>
        <end position="438"/>
    </location>
</feature>
<name>A0A2G5HD31_CERBT</name>
<dbReference type="Proteomes" id="UP001302367">
    <property type="component" value="Chromosome 9"/>
</dbReference>
<feature type="compositionally biased region" description="Acidic residues" evidence="11">
    <location>
        <begin position="107"/>
        <end position="118"/>
    </location>
</feature>
<evidence type="ECO:0000256" key="4">
    <source>
        <dbReference type="ARBA" id="ARBA00022692"/>
    </source>
</evidence>
<evidence type="ECO:0000259" key="14">
    <source>
        <dbReference type="PROSITE" id="PS51847"/>
    </source>
</evidence>
<dbReference type="GO" id="GO:0005789">
    <property type="term" value="C:endoplasmic reticulum membrane"/>
    <property type="evidence" value="ECO:0007669"/>
    <property type="project" value="UniProtKB-SubCell"/>
</dbReference>
<dbReference type="CDD" id="cd04052">
    <property type="entry name" value="C2B_Tricalbin-like"/>
    <property type="match status" value="1"/>
</dbReference>
<dbReference type="Pfam" id="PF25669">
    <property type="entry name" value="SMP_MUG190-like"/>
    <property type="match status" value="2"/>
</dbReference>
<evidence type="ECO:0000259" key="13">
    <source>
        <dbReference type="PROSITE" id="PS50004"/>
    </source>
</evidence>
<feature type="region of interest" description="Disordered" evidence="11">
    <location>
        <begin position="1"/>
        <end position="148"/>
    </location>
</feature>
<evidence type="ECO:0000256" key="12">
    <source>
        <dbReference type="SAM" id="Phobius"/>
    </source>
</evidence>
<dbReference type="Proteomes" id="UP000230605">
    <property type="component" value="Chromosome 9"/>
</dbReference>
<evidence type="ECO:0000313" key="16">
    <source>
        <dbReference type="EMBL" id="WPB08065.1"/>
    </source>
</evidence>
<feature type="transmembrane region" description="Helical" evidence="12">
    <location>
        <begin position="231"/>
        <end position="255"/>
    </location>
</feature>
<feature type="transmembrane region" description="Helical" evidence="12">
    <location>
        <begin position="276"/>
        <end position="301"/>
    </location>
</feature>
<feature type="region of interest" description="Disordered" evidence="11">
    <location>
        <begin position="1224"/>
        <end position="1243"/>
    </location>
</feature>
<comment type="subcellular location">
    <subcellularLocation>
        <location evidence="1">Endoplasmic reticulum membrane</location>
    </subcellularLocation>
</comment>
<dbReference type="InterPro" id="IPR035892">
    <property type="entry name" value="C2_domain_sf"/>
</dbReference>
<evidence type="ECO:0000313" key="18">
    <source>
        <dbReference type="Proteomes" id="UP001302367"/>
    </source>
</evidence>
<dbReference type="EMBL" id="CP134192">
    <property type="protein sequence ID" value="WPB08065.1"/>
    <property type="molecule type" value="Genomic_DNA"/>
</dbReference>
<feature type="region of interest" description="Disordered" evidence="11">
    <location>
        <begin position="846"/>
        <end position="865"/>
    </location>
</feature>
<feature type="domain" description="C2" evidence="13">
    <location>
        <begin position="591"/>
        <end position="720"/>
    </location>
</feature>
<keyword evidence="7 12" id="KW-1133">Transmembrane helix</keyword>
<feature type="compositionally biased region" description="Basic and acidic residues" evidence="11">
    <location>
        <begin position="1"/>
        <end position="11"/>
    </location>
</feature>
<keyword evidence="4 12" id="KW-0812">Transmembrane</keyword>
<keyword evidence="2" id="KW-0813">Transport</keyword>
<feature type="compositionally biased region" description="Basic residues" evidence="11">
    <location>
        <begin position="1229"/>
        <end position="1238"/>
    </location>
</feature>
<proteinExistence type="predicted"/>
<dbReference type="SUPFAM" id="SSF49562">
    <property type="entry name" value="C2 domain (Calcium/lipid-binding domain, CaLB)"/>
    <property type="match status" value="2"/>
</dbReference>
<evidence type="ECO:0000313" key="15">
    <source>
        <dbReference type="EMBL" id="PIA90450.1"/>
    </source>
</evidence>
<feature type="region of interest" description="Disordered" evidence="11">
    <location>
        <begin position="402"/>
        <end position="455"/>
    </location>
</feature>
<dbReference type="InterPro" id="IPR057349">
    <property type="entry name" value="C2_Mug190_3rd"/>
</dbReference>
<feature type="compositionally biased region" description="Polar residues" evidence="11">
    <location>
        <begin position="202"/>
        <end position="211"/>
    </location>
</feature>
<feature type="compositionally biased region" description="Basic and acidic residues" evidence="11">
    <location>
        <begin position="846"/>
        <end position="857"/>
    </location>
</feature>
<dbReference type="GO" id="GO:0006869">
    <property type="term" value="P:lipid transport"/>
    <property type="evidence" value="ECO:0007669"/>
    <property type="project" value="UniProtKB-KW"/>
</dbReference>
<feature type="domain" description="C2" evidence="13">
    <location>
        <begin position="810"/>
        <end position="948"/>
    </location>
</feature>
<gene>
    <name evidence="15" type="ORF">CB0940_11233</name>
    <name evidence="16" type="ORF">RHO25_012729</name>
</gene>
<keyword evidence="10 12" id="KW-0472">Membrane</keyword>
<evidence type="ECO:0000256" key="3">
    <source>
        <dbReference type="ARBA" id="ARBA00022553"/>
    </source>
</evidence>
<dbReference type="CDD" id="cd04041">
    <property type="entry name" value="C2A_fungal"/>
    <property type="match status" value="1"/>
</dbReference>
<reference evidence="15 17" key="1">
    <citation type="submission" date="2015-10" db="EMBL/GenBank/DDBJ databases">
        <title>The cercosporin biosynthetic gene cluster was horizontally transferred to several fungal lineages and shown to be expanded in Cercospora beticola based on microsynteny with recipient genomes.</title>
        <authorList>
            <person name="De Jonge R."/>
            <person name="Ebert M.K."/>
            <person name="Suttle J.C."/>
            <person name="Jurick Ii W.M."/>
            <person name="Secor G.A."/>
            <person name="Thomma B.P."/>
            <person name="Van De Peer Y."/>
            <person name="Bolton M.D."/>
        </authorList>
    </citation>
    <scope>NUCLEOTIDE SEQUENCE [LARGE SCALE GENOMIC DNA]</scope>
    <source>
        <strain evidence="15 17">09-40</strain>
    </source>
</reference>
<keyword evidence="8" id="KW-0445">Lipid transport</keyword>
<evidence type="ECO:0000256" key="6">
    <source>
        <dbReference type="ARBA" id="ARBA00022824"/>
    </source>
</evidence>
<dbReference type="PROSITE" id="PS51847">
    <property type="entry name" value="SMP"/>
    <property type="match status" value="1"/>
</dbReference>
<dbReference type="GO" id="GO:0008289">
    <property type="term" value="F:lipid binding"/>
    <property type="evidence" value="ECO:0007669"/>
    <property type="project" value="UniProtKB-KW"/>
</dbReference>
<feature type="compositionally biased region" description="Basic and acidic residues" evidence="11">
    <location>
        <begin position="83"/>
        <end position="106"/>
    </location>
</feature>
<dbReference type="CDD" id="cd21676">
    <property type="entry name" value="SMP_Mug190"/>
    <property type="match status" value="1"/>
</dbReference>
<organism evidence="15 17">
    <name type="scientific">Cercospora beticola</name>
    <name type="common">Sugarbeet leaf spot fungus</name>
    <dbReference type="NCBI Taxonomy" id="122368"/>
    <lineage>
        <taxon>Eukaryota</taxon>
        <taxon>Fungi</taxon>
        <taxon>Dikarya</taxon>
        <taxon>Ascomycota</taxon>
        <taxon>Pezizomycotina</taxon>
        <taxon>Dothideomycetes</taxon>
        <taxon>Dothideomycetidae</taxon>
        <taxon>Mycosphaerellales</taxon>
        <taxon>Mycosphaerellaceae</taxon>
        <taxon>Cercospora</taxon>
    </lineage>
</organism>
<dbReference type="PANTHER" id="PTHR47348">
    <property type="entry name" value="MEIOTICALLY UP-REGULATED GENE 190 PROTEIN"/>
    <property type="match status" value="1"/>
</dbReference>
<feature type="compositionally biased region" description="Basic and acidic residues" evidence="11">
    <location>
        <begin position="190"/>
        <end position="201"/>
    </location>
</feature>
<feature type="region of interest" description="Disordered" evidence="11">
    <location>
        <begin position="165"/>
        <end position="212"/>
    </location>
</feature>
<feature type="compositionally biased region" description="Basic and acidic residues" evidence="11">
    <location>
        <begin position="403"/>
        <end position="421"/>
    </location>
</feature>
<evidence type="ECO:0000256" key="11">
    <source>
        <dbReference type="SAM" id="MobiDB-lite"/>
    </source>
</evidence>
<keyword evidence="9" id="KW-0446">Lipid-binding</keyword>
<dbReference type="EMBL" id="LKMD01000107">
    <property type="protein sequence ID" value="PIA90450.1"/>
    <property type="molecule type" value="Genomic_DNA"/>
</dbReference>
<accession>A0A2G5HD31</accession>
<feature type="compositionally biased region" description="Basic and acidic residues" evidence="11">
    <location>
        <begin position="48"/>
        <end position="71"/>
    </location>
</feature>
<dbReference type="AlphaFoldDB" id="A0A2G5HD31"/>
<keyword evidence="5" id="KW-0677">Repeat</keyword>
<dbReference type="InterPro" id="IPR000008">
    <property type="entry name" value="C2_dom"/>
</dbReference>
<keyword evidence="18" id="KW-1185">Reference proteome</keyword>
<dbReference type="OrthoDB" id="419768at2759"/>
<dbReference type="PANTHER" id="PTHR47348:SF2">
    <property type="entry name" value="MEIOTICALLY UP-REGULATED 190 PROTEIN"/>
    <property type="match status" value="1"/>
</dbReference>
<evidence type="ECO:0000256" key="1">
    <source>
        <dbReference type="ARBA" id="ARBA00004586"/>
    </source>
</evidence>
<dbReference type="InterPro" id="IPR037767">
    <property type="entry name" value="C2A_Mug190-like"/>
</dbReference>
<evidence type="ECO:0000256" key="8">
    <source>
        <dbReference type="ARBA" id="ARBA00023055"/>
    </source>
</evidence>
<evidence type="ECO:0000313" key="17">
    <source>
        <dbReference type="Proteomes" id="UP000230605"/>
    </source>
</evidence>
<dbReference type="GO" id="GO:0061817">
    <property type="term" value="P:endoplasmic reticulum-plasma membrane tethering"/>
    <property type="evidence" value="ECO:0007669"/>
    <property type="project" value="InterPro"/>
</dbReference>
<feature type="region of interest" description="Disordered" evidence="11">
    <location>
        <begin position="1148"/>
        <end position="1216"/>
    </location>
</feature>
<evidence type="ECO:0000256" key="10">
    <source>
        <dbReference type="ARBA" id="ARBA00023136"/>
    </source>
</evidence>
<feature type="compositionally biased region" description="Basic residues" evidence="11">
    <location>
        <begin position="129"/>
        <end position="139"/>
    </location>
</feature>
<reference evidence="16 18" key="2">
    <citation type="submission" date="2023-09" db="EMBL/GenBank/DDBJ databases">
        <title>Complete-Gapless Cercospora beticola genome.</title>
        <authorList>
            <person name="Wyatt N.A."/>
            <person name="Spanner R.E."/>
            <person name="Bolton M.D."/>
        </authorList>
    </citation>
    <scope>NUCLEOTIDE SEQUENCE [LARGE SCALE GENOMIC DNA]</scope>
    <source>
        <strain evidence="16">Cb09-40</strain>
    </source>
</reference>
<feature type="compositionally biased region" description="Acidic residues" evidence="11">
    <location>
        <begin position="1158"/>
        <end position="1178"/>
    </location>
</feature>
<dbReference type="PROSITE" id="PS50004">
    <property type="entry name" value="C2"/>
    <property type="match status" value="2"/>
</dbReference>
<protein>
    <submittedName>
        <fullName evidence="15">Meiotically up-regulated protein</fullName>
    </submittedName>
</protein>
<dbReference type="InterPro" id="IPR037765">
    <property type="entry name" value="C2B_Tricalbin"/>
</dbReference>
<dbReference type="Pfam" id="PF25331">
    <property type="entry name" value="C2_Mug190_3rd"/>
    <property type="match status" value="1"/>
</dbReference>
<dbReference type="InterPro" id="IPR031468">
    <property type="entry name" value="SMP_LBD"/>
</dbReference>
<keyword evidence="3" id="KW-0597">Phosphoprotein</keyword>
<dbReference type="SMART" id="SM00239">
    <property type="entry name" value="C2"/>
    <property type="match status" value="2"/>
</dbReference>